<dbReference type="EMBL" id="JADGJH010000175">
    <property type="protein sequence ID" value="KAJ3135035.1"/>
    <property type="molecule type" value="Genomic_DNA"/>
</dbReference>
<dbReference type="PROSITE" id="PS51194">
    <property type="entry name" value="HELICASE_CTER"/>
    <property type="match status" value="1"/>
</dbReference>
<feature type="region of interest" description="Disordered" evidence="9">
    <location>
        <begin position="567"/>
        <end position="621"/>
    </location>
</feature>
<gene>
    <name evidence="12" type="ORF">HK100_003090</name>
</gene>
<keyword evidence="8" id="KW-0694">RNA-binding</keyword>
<organism evidence="12 13">
    <name type="scientific">Physocladia obscura</name>
    <dbReference type="NCBI Taxonomy" id="109957"/>
    <lineage>
        <taxon>Eukaryota</taxon>
        <taxon>Fungi</taxon>
        <taxon>Fungi incertae sedis</taxon>
        <taxon>Chytridiomycota</taxon>
        <taxon>Chytridiomycota incertae sedis</taxon>
        <taxon>Chytridiomycetes</taxon>
        <taxon>Chytridiales</taxon>
        <taxon>Chytriomycetaceae</taxon>
        <taxon>Physocladia</taxon>
    </lineage>
</organism>
<dbReference type="InterPro" id="IPR040801">
    <property type="entry name" value="Ski2_N"/>
</dbReference>
<dbReference type="InterPro" id="IPR012961">
    <property type="entry name" value="Ski2/MTR4_C"/>
</dbReference>
<dbReference type="SMART" id="SM00490">
    <property type="entry name" value="HELICc"/>
    <property type="match status" value="1"/>
</dbReference>
<evidence type="ECO:0008006" key="14">
    <source>
        <dbReference type="Google" id="ProtNLM"/>
    </source>
</evidence>
<evidence type="ECO:0000256" key="4">
    <source>
        <dbReference type="ARBA" id="ARBA00022741"/>
    </source>
</evidence>
<keyword evidence="3" id="KW-0963">Cytoplasm</keyword>
<accession>A0AAD5T7N6</accession>
<evidence type="ECO:0000256" key="9">
    <source>
        <dbReference type="SAM" id="MobiDB-lite"/>
    </source>
</evidence>
<dbReference type="Pfam" id="PF13234">
    <property type="entry name" value="MTR4_beta-barrel"/>
    <property type="match status" value="1"/>
</dbReference>
<feature type="compositionally biased region" description="Basic and acidic residues" evidence="9">
    <location>
        <begin position="571"/>
        <end position="590"/>
    </location>
</feature>
<dbReference type="FunFam" id="1.10.3380.30:FF:000001">
    <property type="entry name" value="Ski2 ATP-dependent RNA helicase"/>
    <property type="match status" value="1"/>
</dbReference>
<dbReference type="InterPro" id="IPR027417">
    <property type="entry name" value="P-loop_NTPase"/>
</dbReference>
<dbReference type="GO" id="GO:0003724">
    <property type="term" value="F:RNA helicase activity"/>
    <property type="evidence" value="ECO:0007669"/>
    <property type="project" value="InterPro"/>
</dbReference>
<feature type="compositionally biased region" description="Polar residues" evidence="9">
    <location>
        <begin position="266"/>
        <end position="279"/>
    </location>
</feature>
<feature type="domain" description="Helicase C-terminal" evidence="11">
    <location>
        <begin position="661"/>
        <end position="826"/>
    </location>
</feature>
<evidence type="ECO:0000256" key="3">
    <source>
        <dbReference type="ARBA" id="ARBA00022490"/>
    </source>
</evidence>
<dbReference type="Pfam" id="PF08148">
    <property type="entry name" value="DSHCT"/>
    <property type="match status" value="1"/>
</dbReference>
<dbReference type="Pfam" id="PF17911">
    <property type="entry name" value="Ski2_N"/>
    <property type="match status" value="1"/>
</dbReference>
<dbReference type="PROSITE" id="PS51192">
    <property type="entry name" value="HELICASE_ATP_BIND_1"/>
    <property type="match status" value="1"/>
</dbReference>
<keyword evidence="4" id="KW-0547">Nucleotide-binding</keyword>
<evidence type="ECO:0000256" key="8">
    <source>
        <dbReference type="ARBA" id="ARBA00022884"/>
    </source>
</evidence>
<dbReference type="InterPro" id="IPR025696">
    <property type="entry name" value="Beta-barrel_MTR4"/>
</dbReference>
<dbReference type="GO" id="GO:0016787">
    <property type="term" value="F:hydrolase activity"/>
    <property type="evidence" value="ECO:0007669"/>
    <property type="project" value="UniProtKB-KW"/>
</dbReference>
<dbReference type="GO" id="GO:0003723">
    <property type="term" value="F:RNA binding"/>
    <property type="evidence" value="ECO:0007669"/>
    <property type="project" value="UniProtKB-KW"/>
</dbReference>
<sequence length="1315" mass="145594">MTANVDSILNAIAALDHDHSHDTNSADANSQRQSIPFSIRQHGLSADFDLTISDDHVFSPTSTASLGASEFEDHRAILENSHLKPRGAFDQDSLVRAQILIPREPDLQNLLRFKLSKPRSGLKIARNLSSLDLDFASIKESLFENADSNATNSTSFLREPASHRNFVRGTSSNIPFAPGGLENIILKTGNEKSDEEIDLEDLLNLDDGLLKTVPPGFERGLVFSYAETQVSAYPQEVSINIKDIMSAGISGDEFGLFDPEPLVDSSKSIAQPPKQINSNKENENISGGGTLTDEIESIIPTEPKISVKNTRVTTKKEQHKEWAYVVDVNQPFPDFYEKVPELAYKFPFELDLFQKRAVYHLENGESVFVAAHTSAGKTVVAEYAIALAQKHMTRPLSTNLKTTRTIYTSPIKALSNQKFRDFKDRFEDVGILTGDVQIKPEASCLIMTTEILRSMLYRGADLIRDVEFVIFDEVHYVNDAERGVVWEEVIIMLPAHVTLILLSATVPNTKEFADWVGRTKKRDIYVISTLKRPIPLEHFLYVEKDLFKIVGAEKKFLSAGWKAAHDNLPSSKRDASKADLRPTGRGDGGRGRGGATRGSRGGSTSGSNRGGGGSGGGNSFSRDMADRNMYGSIISLLKKRGLLPVIVFSFSKRKCEEYANALVNLDLTTGSSEKSEIHVFIERSLARLKGTDRQLPQVLRTRELLARGIAVHHGGLLPIIKEMVEILFTRGLVKVLFATETFAMGVNAPARAVVFSSTRKHDGRNFRELLPGEYTQMSGRAGRRGLDDTGVVILACSDDVPEMILGSPTKLESQFRLTYTMILNLLRVEALKVEEMIKRSFSENTSQKLLPDQQNMYDESAKALSNLAKLTCSICATDISQFYDLSSKIVLLGHQLREKLLRTPVGTKAASPGRVIIVNSGFFRNAIGVILKAGAVPAAGTSNESLRREATIDGRAFIVLAVVEKIGDNGAAYGAVDLSPMPVTKVNIPAQSRQSFEVIAIPYSDMSIITKHVLKMDQDAILENRFASETTRVGQMLIRIAEEIAGEGKIPENDWSKIREMEFQEKENEKNSLLAKLSGFQCSKCPDLVEHYGMIHNERQLEVQLAELAHNISDQNLELLPDYHQRVEVLKLLSFVDENSTVKIKGRVACEINTADELILTELILENFLADYEPAEIVALLSCFVFQEKSQNEPVLTARLERGIEEIKNIALKVHGVQKLCGLDVGGADDALSGLKFGLVEVVYEWARGMSFKEITDLTDVLEGSIVRCIVRLDETCREVRGAARIIGDSNLHRKMEEAAESIRRDIVFAASLYF</sequence>
<name>A0AAD5T7N6_9FUNG</name>
<protein>
    <recommendedName>
        <fullName evidence="14">Antiviral helicase</fullName>
    </recommendedName>
</protein>
<feature type="compositionally biased region" description="Gly residues" evidence="9">
    <location>
        <begin position="591"/>
        <end position="618"/>
    </location>
</feature>
<keyword evidence="6" id="KW-0347">Helicase</keyword>
<dbReference type="SUPFAM" id="SSF52540">
    <property type="entry name" value="P-loop containing nucleoside triphosphate hydrolases"/>
    <property type="match status" value="1"/>
</dbReference>
<feature type="domain" description="Helicase ATP-binding" evidence="10">
    <location>
        <begin position="358"/>
        <end position="524"/>
    </location>
</feature>
<comment type="subcellular location">
    <subcellularLocation>
        <location evidence="1">Cytoplasm</location>
    </subcellularLocation>
</comment>
<evidence type="ECO:0000256" key="2">
    <source>
        <dbReference type="ARBA" id="ARBA00010140"/>
    </source>
</evidence>
<dbReference type="InterPro" id="IPR050699">
    <property type="entry name" value="RNA-DNA_Helicase"/>
</dbReference>
<dbReference type="Gene3D" id="1.10.3380.30">
    <property type="match status" value="1"/>
</dbReference>
<dbReference type="Gene3D" id="3.40.50.300">
    <property type="entry name" value="P-loop containing nucleotide triphosphate hydrolases"/>
    <property type="match status" value="2"/>
</dbReference>
<dbReference type="InterPro" id="IPR048392">
    <property type="entry name" value="MTR4-like_stalk"/>
</dbReference>
<dbReference type="Proteomes" id="UP001211907">
    <property type="component" value="Unassembled WGS sequence"/>
</dbReference>
<dbReference type="Pfam" id="PF00271">
    <property type="entry name" value="Helicase_C"/>
    <property type="match status" value="1"/>
</dbReference>
<dbReference type="FunFam" id="3.40.50.300:FF:000987">
    <property type="entry name" value="DEAD/DEAH box RNA helicase"/>
    <property type="match status" value="1"/>
</dbReference>
<dbReference type="SMART" id="SM01142">
    <property type="entry name" value="DSHCT"/>
    <property type="match status" value="1"/>
</dbReference>
<evidence type="ECO:0000256" key="1">
    <source>
        <dbReference type="ARBA" id="ARBA00004496"/>
    </source>
</evidence>
<dbReference type="CDD" id="cd18795">
    <property type="entry name" value="SF2_C_Ski2"/>
    <property type="match status" value="1"/>
</dbReference>
<dbReference type="PANTHER" id="PTHR12131:SF1">
    <property type="entry name" value="ATP-DEPENDENT RNA HELICASE SUPV3L1, MITOCHONDRIAL-RELATED"/>
    <property type="match status" value="1"/>
</dbReference>
<dbReference type="FunFam" id="3.40.50.300:FF:000354">
    <property type="entry name" value="ATP-dependent RNA helicase SKI2"/>
    <property type="match status" value="1"/>
</dbReference>
<dbReference type="Pfam" id="PF00270">
    <property type="entry name" value="DEAD"/>
    <property type="match status" value="1"/>
</dbReference>
<evidence type="ECO:0000256" key="6">
    <source>
        <dbReference type="ARBA" id="ARBA00022806"/>
    </source>
</evidence>
<keyword evidence="13" id="KW-1185">Reference proteome</keyword>
<dbReference type="InterPro" id="IPR014001">
    <property type="entry name" value="Helicase_ATP-bd"/>
</dbReference>
<dbReference type="Gene3D" id="1.20.1500.20">
    <property type="match status" value="1"/>
</dbReference>
<evidence type="ECO:0000313" key="13">
    <source>
        <dbReference type="Proteomes" id="UP001211907"/>
    </source>
</evidence>
<dbReference type="PIRSF" id="PIRSF005198">
    <property type="entry name" value="Antiviral_helicase_SKI2"/>
    <property type="match status" value="1"/>
</dbReference>
<dbReference type="InterPro" id="IPR011545">
    <property type="entry name" value="DEAD/DEAH_box_helicase_dom"/>
</dbReference>
<dbReference type="GO" id="GO:0070478">
    <property type="term" value="P:nuclear-transcribed mRNA catabolic process, 3'-5' exonucleolytic nonsense-mediated decay"/>
    <property type="evidence" value="ECO:0007669"/>
    <property type="project" value="TreeGrafter"/>
</dbReference>
<keyword evidence="7" id="KW-0067">ATP-binding</keyword>
<reference evidence="12" key="1">
    <citation type="submission" date="2020-05" db="EMBL/GenBank/DDBJ databases">
        <title>Phylogenomic resolution of chytrid fungi.</title>
        <authorList>
            <person name="Stajich J.E."/>
            <person name="Amses K."/>
            <person name="Simmons R."/>
            <person name="Seto K."/>
            <person name="Myers J."/>
            <person name="Bonds A."/>
            <person name="Quandt C.A."/>
            <person name="Barry K."/>
            <person name="Liu P."/>
            <person name="Grigoriev I."/>
            <person name="Longcore J.E."/>
            <person name="James T.Y."/>
        </authorList>
    </citation>
    <scope>NUCLEOTIDE SEQUENCE</scope>
    <source>
        <strain evidence="12">JEL0513</strain>
    </source>
</reference>
<comment type="caution">
    <text evidence="12">The sequence shown here is derived from an EMBL/GenBank/DDBJ whole genome shotgun (WGS) entry which is preliminary data.</text>
</comment>
<dbReference type="InterPro" id="IPR016438">
    <property type="entry name" value="SKI2-like"/>
</dbReference>
<evidence type="ECO:0000313" key="12">
    <source>
        <dbReference type="EMBL" id="KAJ3135035.1"/>
    </source>
</evidence>
<comment type="similarity">
    <text evidence="2">Belongs to the helicase family. SKI2 subfamily.</text>
</comment>
<dbReference type="GO" id="GO:0005524">
    <property type="term" value="F:ATP binding"/>
    <property type="evidence" value="ECO:0007669"/>
    <property type="project" value="UniProtKB-KW"/>
</dbReference>
<dbReference type="Pfam" id="PF21408">
    <property type="entry name" value="MTR4-like_stalk"/>
    <property type="match status" value="1"/>
</dbReference>
<evidence type="ECO:0000256" key="7">
    <source>
        <dbReference type="ARBA" id="ARBA00022840"/>
    </source>
</evidence>
<evidence type="ECO:0000256" key="5">
    <source>
        <dbReference type="ARBA" id="ARBA00022801"/>
    </source>
</evidence>
<proteinExistence type="inferred from homology"/>
<evidence type="ECO:0000259" key="11">
    <source>
        <dbReference type="PROSITE" id="PS51194"/>
    </source>
</evidence>
<dbReference type="PANTHER" id="PTHR12131">
    <property type="entry name" value="ATP-DEPENDENT RNA AND DNA HELICASE"/>
    <property type="match status" value="1"/>
</dbReference>
<dbReference type="SMART" id="SM00487">
    <property type="entry name" value="DEXDc"/>
    <property type="match status" value="1"/>
</dbReference>
<dbReference type="InterPro" id="IPR001650">
    <property type="entry name" value="Helicase_C-like"/>
</dbReference>
<evidence type="ECO:0000259" key="10">
    <source>
        <dbReference type="PROSITE" id="PS51192"/>
    </source>
</evidence>
<dbReference type="GO" id="GO:0055087">
    <property type="term" value="C:Ski complex"/>
    <property type="evidence" value="ECO:0007669"/>
    <property type="project" value="TreeGrafter"/>
</dbReference>
<feature type="region of interest" description="Disordered" evidence="9">
    <location>
        <begin position="266"/>
        <end position="291"/>
    </location>
</feature>
<keyword evidence="5" id="KW-0378">Hydrolase</keyword>